<accession>Q140J8</accession>
<dbReference type="PROSITE" id="PS50405">
    <property type="entry name" value="GST_CTER"/>
    <property type="match status" value="1"/>
</dbReference>
<evidence type="ECO:0000313" key="5">
    <source>
        <dbReference type="Proteomes" id="UP000001817"/>
    </source>
</evidence>
<dbReference type="SFLD" id="SFLDS00019">
    <property type="entry name" value="Glutathione_Transferase_(cytos"/>
    <property type="match status" value="1"/>
</dbReference>
<dbReference type="SUPFAM" id="SSF52833">
    <property type="entry name" value="Thioredoxin-like"/>
    <property type="match status" value="1"/>
</dbReference>
<reference evidence="4 5" key="1">
    <citation type="journal article" date="2006" name="Proc. Natl. Acad. Sci. U.S.A.">
        <title>Burkholderia xenovorans LB400 harbors a multi-replicon, 9.73-Mbp genome shaped for versatility.</title>
        <authorList>
            <person name="Chain P.S."/>
            <person name="Denef V.J."/>
            <person name="Konstantinidis K.T."/>
            <person name="Vergez L.M."/>
            <person name="Agullo L."/>
            <person name="Reyes V.L."/>
            <person name="Hauser L."/>
            <person name="Cordova M."/>
            <person name="Gomez L."/>
            <person name="Gonzalez M."/>
            <person name="Land M."/>
            <person name="Lao V."/>
            <person name="Larimer F."/>
            <person name="LiPuma J.J."/>
            <person name="Mahenthiralingam E."/>
            <person name="Malfatti S.A."/>
            <person name="Marx C.J."/>
            <person name="Parnell J.J."/>
            <person name="Ramette A."/>
            <person name="Richardson P."/>
            <person name="Seeger M."/>
            <person name="Smith D."/>
            <person name="Spilker T."/>
            <person name="Sul W.J."/>
            <person name="Tsoi T.V."/>
            <person name="Ulrich L.E."/>
            <person name="Zhulin I.B."/>
            <person name="Tiedje J.M."/>
        </authorList>
    </citation>
    <scope>NUCLEOTIDE SEQUENCE [LARGE SCALE GENOMIC DNA]</scope>
    <source>
        <strain evidence="4 5">LB400</strain>
    </source>
</reference>
<dbReference type="InterPro" id="IPR004045">
    <property type="entry name" value="Glutathione_S-Trfase_N"/>
</dbReference>
<dbReference type="GO" id="GO:0004364">
    <property type="term" value="F:glutathione transferase activity"/>
    <property type="evidence" value="ECO:0007669"/>
    <property type="project" value="TreeGrafter"/>
</dbReference>
<feature type="domain" description="GST N-terminal" evidence="2">
    <location>
        <begin position="1"/>
        <end position="82"/>
    </location>
</feature>
<dbReference type="Pfam" id="PF13417">
    <property type="entry name" value="GST_N_3"/>
    <property type="match status" value="1"/>
</dbReference>
<protein>
    <submittedName>
        <fullName evidence="4">Maleylacetoacetate isomerase</fullName>
        <ecNumber evidence="4">5.2.1.2</ecNumber>
    </submittedName>
</protein>
<dbReference type="KEGG" id="bxe:Bxe_A2723"/>
<dbReference type="SUPFAM" id="SSF47616">
    <property type="entry name" value="GST C-terminal domain-like"/>
    <property type="match status" value="1"/>
</dbReference>
<dbReference type="RefSeq" id="WP_011487938.1">
    <property type="nucleotide sequence ID" value="NC_007951.1"/>
</dbReference>
<dbReference type="NCBIfam" id="TIGR01262">
    <property type="entry name" value="maiA"/>
    <property type="match status" value="1"/>
</dbReference>
<dbReference type="InterPro" id="IPR010987">
    <property type="entry name" value="Glutathione-S-Trfase_C-like"/>
</dbReference>
<dbReference type="InterPro" id="IPR036249">
    <property type="entry name" value="Thioredoxin-like_sf"/>
</dbReference>
<dbReference type="Gene3D" id="1.20.1050.10">
    <property type="match status" value="1"/>
</dbReference>
<dbReference type="EC" id="5.2.1.2" evidence="4"/>
<dbReference type="CDD" id="cd03191">
    <property type="entry name" value="GST_C_Zeta"/>
    <property type="match status" value="1"/>
</dbReference>
<dbReference type="Gene3D" id="3.40.30.10">
    <property type="entry name" value="Glutaredoxin"/>
    <property type="match status" value="1"/>
</dbReference>
<dbReference type="AlphaFoldDB" id="Q140J8"/>
<dbReference type="InterPro" id="IPR034333">
    <property type="entry name" value="GST_Zeta_N"/>
</dbReference>
<dbReference type="PATRIC" id="fig|266265.5.peg.1771"/>
<dbReference type="OrthoDB" id="509852at2"/>
<dbReference type="PANTHER" id="PTHR42673">
    <property type="entry name" value="MALEYLACETOACETATE ISOMERASE"/>
    <property type="match status" value="1"/>
</dbReference>
<keyword evidence="5" id="KW-1185">Reference proteome</keyword>
<dbReference type="EMBL" id="CP000270">
    <property type="protein sequence ID" value="ABE30241.1"/>
    <property type="molecule type" value="Genomic_DNA"/>
</dbReference>
<comment type="similarity">
    <text evidence="1">Belongs to the GST superfamily. Zeta family.</text>
</comment>
<evidence type="ECO:0000313" key="4">
    <source>
        <dbReference type="EMBL" id="ABE30241.1"/>
    </source>
</evidence>
<dbReference type="FunFam" id="1.20.1050.10:FF:000017">
    <property type="entry name" value="Maleylacetoacetate isomerase"/>
    <property type="match status" value="1"/>
</dbReference>
<dbReference type="InterPro" id="IPR040079">
    <property type="entry name" value="Glutathione_S-Trfase"/>
</dbReference>
<dbReference type="Proteomes" id="UP000001817">
    <property type="component" value="Chromosome 1"/>
</dbReference>
<dbReference type="KEGG" id="bxb:DR64_406"/>
<dbReference type="GO" id="GO:0016034">
    <property type="term" value="F:maleylacetoacetate isomerase activity"/>
    <property type="evidence" value="ECO:0007669"/>
    <property type="project" value="UniProtKB-EC"/>
</dbReference>
<evidence type="ECO:0000256" key="1">
    <source>
        <dbReference type="ARBA" id="ARBA00010007"/>
    </source>
</evidence>
<organism evidence="4 5">
    <name type="scientific">Paraburkholderia xenovorans (strain LB400)</name>
    <dbReference type="NCBI Taxonomy" id="266265"/>
    <lineage>
        <taxon>Bacteria</taxon>
        <taxon>Pseudomonadati</taxon>
        <taxon>Pseudomonadota</taxon>
        <taxon>Betaproteobacteria</taxon>
        <taxon>Burkholderiales</taxon>
        <taxon>Burkholderiaceae</taxon>
        <taxon>Paraburkholderia</taxon>
    </lineage>
</organism>
<dbReference type="InterPro" id="IPR005955">
    <property type="entry name" value="GST_Zeta"/>
</dbReference>
<dbReference type="GO" id="GO:0005737">
    <property type="term" value="C:cytoplasm"/>
    <property type="evidence" value="ECO:0007669"/>
    <property type="project" value="InterPro"/>
</dbReference>
<dbReference type="PANTHER" id="PTHR42673:SF21">
    <property type="entry name" value="GLUTATHIONE S-TRANSFERASE YFCF"/>
    <property type="match status" value="1"/>
</dbReference>
<proteinExistence type="inferred from homology"/>
<keyword evidence="4" id="KW-0413">Isomerase</keyword>
<sequence>MKLYSYFRSSASYRVRIALNLKGLDYEYVPIHLLRNGGEQLTPAYRELNPDGLVPTLVEGGAPLNQSLAILEYLEETHPEPPLLPREPLARAQVRAFALQIACEIHPINNLRVLRYLTSELGASEGAKNAWYRHWIQAGFASLEAQLVRGQHTGTFCYGDTPTFADLCLVPQVFNGQRFEIDIQHYPTLQRIYDAAMRLDAFANAAPAQQPDAE</sequence>
<feature type="domain" description="GST C-terminal" evidence="3">
    <location>
        <begin position="87"/>
        <end position="214"/>
    </location>
</feature>
<dbReference type="SFLD" id="SFLDG00358">
    <property type="entry name" value="Main_(cytGST)"/>
    <property type="match status" value="1"/>
</dbReference>
<evidence type="ECO:0000259" key="2">
    <source>
        <dbReference type="PROSITE" id="PS50404"/>
    </source>
</evidence>
<dbReference type="CDD" id="cd03042">
    <property type="entry name" value="GST_N_Zeta"/>
    <property type="match status" value="1"/>
</dbReference>
<dbReference type="InterPro" id="IPR034330">
    <property type="entry name" value="GST_Zeta_C"/>
</dbReference>
<dbReference type="eggNOG" id="COG0625">
    <property type="taxonomic scope" value="Bacteria"/>
</dbReference>
<name>Q140J8_PARXL</name>
<dbReference type="PROSITE" id="PS50404">
    <property type="entry name" value="GST_NTER"/>
    <property type="match status" value="1"/>
</dbReference>
<evidence type="ECO:0000259" key="3">
    <source>
        <dbReference type="PROSITE" id="PS50405"/>
    </source>
</evidence>
<dbReference type="STRING" id="266265.Bxe_A2723"/>
<gene>
    <name evidence="4" type="ORF">Bxe_A2723</name>
</gene>
<dbReference type="GO" id="GO:0006749">
    <property type="term" value="P:glutathione metabolic process"/>
    <property type="evidence" value="ECO:0007669"/>
    <property type="project" value="TreeGrafter"/>
</dbReference>
<dbReference type="InterPro" id="IPR036282">
    <property type="entry name" value="Glutathione-S-Trfase_C_sf"/>
</dbReference>
<dbReference type="GO" id="GO:0006559">
    <property type="term" value="P:L-phenylalanine catabolic process"/>
    <property type="evidence" value="ECO:0007669"/>
    <property type="project" value="TreeGrafter"/>
</dbReference>